<dbReference type="AlphaFoldDB" id="A0A0C3E9U2"/>
<dbReference type="HOGENOM" id="CLU_2074516_0_0_1"/>
<evidence type="ECO:0000313" key="1">
    <source>
        <dbReference type="EMBL" id="KIM64751.1"/>
    </source>
</evidence>
<proteinExistence type="predicted"/>
<name>A0A0C3E9U2_9AGAM</name>
<dbReference type="Proteomes" id="UP000053989">
    <property type="component" value="Unassembled WGS sequence"/>
</dbReference>
<sequence>MRVRKWEPFAVRPAFKPTHIPYILSVIGHGIHHEIIDGLFSVMKAYLSLPLEVKMKVAVIYESFIIRQLKIYKGTPPFWTLTLTPPTEAIFWRVSGPGGKNSFSRKTLRACRIPRSIH</sequence>
<gene>
    <name evidence="1" type="ORF">SCLCIDRAFT_591542</name>
</gene>
<dbReference type="InParanoid" id="A0A0C3E9U2"/>
<protein>
    <submittedName>
        <fullName evidence="1">Uncharacterized protein</fullName>
    </submittedName>
</protein>
<reference evidence="2" key="2">
    <citation type="submission" date="2015-01" db="EMBL/GenBank/DDBJ databases">
        <title>Evolutionary Origins and Diversification of the Mycorrhizal Mutualists.</title>
        <authorList>
            <consortium name="DOE Joint Genome Institute"/>
            <consortium name="Mycorrhizal Genomics Consortium"/>
            <person name="Kohler A."/>
            <person name="Kuo A."/>
            <person name="Nagy L.G."/>
            <person name="Floudas D."/>
            <person name="Copeland A."/>
            <person name="Barry K.W."/>
            <person name="Cichocki N."/>
            <person name="Veneault-Fourrey C."/>
            <person name="LaButti K."/>
            <person name="Lindquist E.A."/>
            <person name="Lipzen A."/>
            <person name="Lundell T."/>
            <person name="Morin E."/>
            <person name="Murat C."/>
            <person name="Riley R."/>
            <person name="Ohm R."/>
            <person name="Sun H."/>
            <person name="Tunlid A."/>
            <person name="Henrissat B."/>
            <person name="Grigoriev I.V."/>
            <person name="Hibbett D.S."/>
            <person name="Martin F."/>
        </authorList>
    </citation>
    <scope>NUCLEOTIDE SEQUENCE [LARGE SCALE GENOMIC DNA]</scope>
    <source>
        <strain evidence="2">Foug A</strain>
    </source>
</reference>
<accession>A0A0C3E9U2</accession>
<organism evidence="1 2">
    <name type="scientific">Scleroderma citrinum Foug A</name>
    <dbReference type="NCBI Taxonomy" id="1036808"/>
    <lineage>
        <taxon>Eukaryota</taxon>
        <taxon>Fungi</taxon>
        <taxon>Dikarya</taxon>
        <taxon>Basidiomycota</taxon>
        <taxon>Agaricomycotina</taxon>
        <taxon>Agaricomycetes</taxon>
        <taxon>Agaricomycetidae</taxon>
        <taxon>Boletales</taxon>
        <taxon>Sclerodermatineae</taxon>
        <taxon>Sclerodermataceae</taxon>
        <taxon>Scleroderma</taxon>
    </lineage>
</organism>
<evidence type="ECO:0000313" key="2">
    <source>
        <dbReference type="Proteomes" id="UP000053989"/>
    </source>
</evidence>
<reference evidence="1 2" key="1">
    <citation type="submission" date="2014-04" db="EMBL/GenBank/DDBJ databases">
        <authorList>
            <consortium name="DOE Joint Genome Institute"/>
            <person name="Kuo A."/>
            <person name="Kohler A."/>
            <person name="Nagy L.G."/>
            <person name="Floudas D."/>
            <person name="Copeland A."/>
            <person name="Barry K.W."/>
            <person name="Cichocki N."/>
            <person name="Veneault-Fourrey C."/>
            <person name="LaButti K."/>
            <person name="Lindquist E.A."/>
            <person name="Lipzen A."/>
            <person name="Lundell T."/>
            <person name="Morin E."/>
            <person name="Murat C."/>
            <person name="Sun H."/>
            <person name="Tunlid A."/>
            <person name="Henrissat B."/>
            <person name="Grigoriev I.V."/>
            <person name="Hibbett D.S."/>
            <person name="Martin F."/>
            <person name="Nordberg H.P."/>
            <person name="Cantor M.N."/>
            <person name="Hua S.X."/>
        </authorList>
    </citation>
    <scope>NUCLEOTIDE SEQUENCE [LARGE SCALE GENOMIC DNA]</scope>
    <source>
        <strain evidence="1 2">Foug A</strain>
    </source>
</reference>
<keyword evidence="2" id="KW-1185">Reference proteome</keyword>
<dbReference type="SUPFAM" id="SSF51197">
    <property type="entry name" value="Clavaminate synthase-like"/>
    <property type="match status" value="1"/>
</dbReference>
<dbReference type="EMBL" id="KN822026">
    <property type="protein sequence ID" value="KIM64751.1"/>
    <property type="molecule type" value="Genomic_DNA"/>
</dbReference>